<evidence type="ECO:0000256" key="4">
    <source>
        <dbReference type="ARBA" id="ARBA00022801"/>
    </source>
</evidence>
<dbReference type="SUPFAM" id="SSF51445">
    <property type="entry name" value="(Trans)glycosidases"/>
    <property type="match status" value="1"/>
</dbReference>
<evidence type="ECO:0000256" key="12">
    <source>
        <dbReference type="ARBA" id="ARBA00041260"/>
    </source>
</evidence>
<evidence type="ECO:0000256" key="8">
    <source>
        <dbReference type="ARBA" id="ARBA00023180"/>
    </source>
</evidence>
<evidence type="ECO:0000256" key="11">
    <source>
        <dbReference type="ARBA" id="ARBA00037126"/>
    </source>
</evidence>
<evidence type="ECO:0000256" key="5">
    <source>
        <dbReference type="ARBA" id="ARBA00022968"/>
    </source>
</evidence>
<dbReference type="GO" id="GO:0008422">
    <property type="term" value="F:beta-glucosidase activity"/>
    <property type="evidence" value="ECO:0007669"/>
    <property type="project" value="TreeGrafter"/>
</dbReference>
<dbReference type="Pfam" id="PF00150">
    <property type="entry name" value="Cellulase"/>
    <property type="match status" value="1"/>
</dbReference>
<keyword evidence="8" id="KW-0325">Glycoprotein</keyword>
<evidence type="ECO:0000256" key="2">
    <source>
        <dbReference type="ARBA" id="ARBA00022475"/>
    </source>
</evidence>
<dbReference type="Proteomes" id="UP000030512">
    <property type="component" value="Chromosome"/>
</dbReference>
<evidence type="ECO:0000313" key="16">
    <source>
        <dbReference type="Proteomes" id="UP000030512"/>
    </source>
</evidence>
<organism evidence="15 16">
    <name type="scientific">Methylomonas denitrificans</name>
    <dbReference type="NCBI Taxonomy" id="1538553"/>
    <lineage>
        <taxon>Bacteria</taxon>
        <taxon>Pseudomonadati</taxon>
        <taxon>Pseudomonadota</taxon>
        <taxon>Gammaproteobacteria</taxon>
        <taxon>Methylococcales</taxon>
        <taxon>Methylococcaceae</taxon>
        <taxon>Methylomonas</taxon>
    </lineage>
</organism>
<evidence type="ECO:0000256" key="1">
    <source>
        <dbReference type="ARBA" id="ARBA00004401"/>
    </source>
</evidence>
<name>A0A126T4X8_9GAMM</name>
<dbReference type="Gene3D" id="3.20.20.80">
    <property type="entry name" value="Glycosidases"/>
    <property type="match status" value="1"/>
</dbReference>
<dbReference type="GO" id="GO:0005886">
    <property type="term" value="C:plasma membrane"/>
    <property type="evidence" value="ECO:0007669"/>
    <property type="project" value="UniProtKB-SubCell"/>
</dbReference>
<comment type="function">
    <text evidence="11">Glucosidase involved in the degradation of cellulosic biomass. Active on lichenan.</text>
</comment>
<dbReference type="GO" id="GO:0009251">
    <property type="term" value="P:glucan catabolic process"/>
    <property type="evidence" value="ECO:0007669"/>
    <property type="project" value="TreeGrafter"/>
</dbReference>
<dbReference type="GO" id="GO:0009986">
    <property type="term" value="C:cell surface"/>
    <property type="evidence" value="ECO:0007669"/>
    <property type="project" value="TreeGrafter"/>
</dbReference>
<keyword evidence="3" id="KW-0812">Transmembrane</keyword>
<keyword evidence="9 13" id="KW-0326">Glycosidase</keyword>
<dbReference type="InterPro" id="IPR050386">
    <property type="entry name" value="Glycosyl_hydrolase_5"/>
</dbReference>
<dbReference type="InterPro" id="IPR001547">
    <property type="entry name" value="Glyco_hydro_5"/>
</dbReference>
<keyword evidence="6" id="KW-1133">Transmembrane helix</keyword>
<evidence type="ECO:0000256" key="3">
    <source>
        <dbReference type="ARBA" id="ARBA00022692"/>
    </source>
</evidence>
<keyword evidence="2" id="KW-1003">Cell membrane</keyword>
<dbReference type="EMBL" id="CP014476">
    <property type="protein sequence ID" value="AMK77149.1"/>
    <property type="molecule type" value="Genomic_DNA"/>
</dbReference>
<evidence type="ECO:0000256" key="7">
    <source>
        <dbReference type="ARBA" id="ARBA00023136"/>
    </source>
</evidence>
<evidence type="ECO:0000256" key="6">
    <source>
        <dbReference type="ARBA" id="ARBA00022989"/>
    </source>
</evidence>
<dbReference type="OrthoDB" id="9800955at2"/>
<keyword evidence="5" id="KW-0735">Signal-anchor</keyword>
<dbReference type="GO" id="GO:0071555">
    <property type="term" value="P:cell wall organization"/>
    <property type="evidence" value="ECO:0007669"/>
    <property type="project" value="UniProtKB-KW"/>
</dbReference>
<reference evidence="15 16" key="1">
    <citation type="journal article" date="2015" name="Environ. Microbiol.">
        <title>Methane oxidation coupled to nitrate reduction under hypoxia by the Gammaproteobacterium Methylomonas denitrificans, sp. nov. type strain FJG1.</title>
        <authorList>
            <person name="Kits K.D."/>
            <person name="Klotz M.G."/>
            <person name="Stein L.Y."/>
        </authorList>
    </citation>
    <scope>NUCLEOTIDE SEQUENCE [LARGE SCALE GENOMIC DNA]</scope>
    <source>
        <strain evidence="15 16">FJG1</strain>
    </source>
</reference>
<dbReference type="InterPro" id="IPR017853">
    <property type="entry name" value="GH"/>
</dbReference>
<evidence type="ECO:0000259" key="14">
    <source>
        <dbReference type="Pfam" id="PF00150"/>
    </source>
</evidence>
<sequence>MKPGKKLRGVNLGGWLVLEKWMTPSLFAGLNARDETSWCVELGREAKTRLQQHWHSFITRADFAWLAEVGINAVRIPVGYWLFAADYPYHHSFGALPHPFVGGGVEVLDRAFDWAEEFGLRVVVDLHAAPGCQNGFDNGGIQDVCEWHTQEAYIDYSLETLERLARRYGKRRALHGIEVLNEPRWDLDTKLLKRYTSAAYWRIRSHCAAEQVAVIFNDGFRSFREYTGFLQPPEHDNVIFDIHRYQCFVQDDIDRDIYRHLQKVVCDWKSEADELIGGLGLPTYVGEWSLGLDAKLAALWAEGPFDHAHTAMDDFQFDIACRGYAAAQLAVFEKYLGWFFWSYKTESMPQWSFRECVERGWLPGKFA</sequence>
<feature type="domain" description="Glycoside hydrolase family 5" evidence="14">
    <location>
        <begin position="49"/>
        <end position="304"/>
    </location>
</feature>
<keyword evidence="7" id="KW-0472">Membrane</keyword>
<dbReference type="PANTHER" id="PTHR31297">
    <property type="entry name" value="GLUCAN ENDO-1,6-BETA-GLUCOSIDASE B"/>
    <property type="match status" value="1"/>
</dbReference>
<keyword evidence="4 13" id="KW-0378">Hydrolase</keyword>
<evidence type="ECO:0000256" key="10">
    <source>
        <dbReference type="ARBA" id="ARBA00023316"/>
    </source>
</evidence>
<keyword evidence="16" id="KW-1185">Reference proteome</keyword>
<keyword evidence="10" id="KW-0961">Cell wall biogenesis/degradation</keyword>
<protein>
    <recommendedName>
        <fullName evidence="12">Exo-1,3-beta-glucanase D</fullName>
    </recommendedName>
</protein>
<evidence type="ECO:0000313" key="15">
    <source>
        <dbReference type="EMBL" id="AMK77149.1"/>
    </source>
</evidence>
<proteinExistence type="inferred from homology"/>
<dbReference type="PANTHER" id="PTHR31297:SF34">
    <property type="entry name" value="GLUCAN 1,3-BETA-GLUCOSIDASE 2"/>
    <property type="match status" value="1"/>
</dbReference>
<dbReference type="KEGG" id="mdn:JT25_011745"/>
<dbReference type="GO" id="GO:0005576">
    <property type="term" value="C:extracellular region"/>
    <property type="evidence" value="ECO:0007669"/>
    <property type="project" value="TreeGrafter"/>
</dbReference>
<dbReference type="AlphaFoldDB" id="A0A126T4X8"/>
<gene>
    <name evidence="15" type="ORF">JT25_011745</name>
</gene>
<dbReference type="STRING" id="1538553.JT25_011745"/>
<evidence type="ECO:0000256" key="9">
    <source>
        <dbReference type="ARBA" id="ARBA00023295"/>
    </source>
</evidence>
<comment type="subcellular location">
    <subcellularLocation>
        <location evidence="1">Cell membrane</location>
        <topology evidence="1">Single-pass type II membrane protein</topology>
    </subcellularLocation>
</comment>
<evidence type="ECO:0000256" key="13">
    <source>
        <dbReference type="RuleBase" id="RU361153"/>
    </source>
</evidence>
<comment type="similarity">
    <text evidence="13">Belongs to the glycosyl hydrolase 5 (cellulase A) family.</text>
</comment>
<accession>A0A126T4X8</accession>
<dbReference type="RefSeq" id="WP_036275082.1">
    <property type="nucleotide sequence ID" value="NZ_CP014476.1"/>
</dbReference>